<dbReference type="Proteomes" id="UP001189122">
    <property type="component" value="Unassembled WGS sequence"/>
</dbReference>
<gene>
    <name evidence="1" type="ORF">SI7747_18020249</name>
</gene>
<organism evidence="1">
    <name type="scientific">Spirodela intermedia</name>
    <name type="common">Intermediate duckweed</name>
    <dbReference type="NCBI Taxonomy" id="51605"/>
    <lineage>
        <taxon>Eukaryota</taxon>
        <taxon>Viridiplantae</taxon>
        <taxon>Streptophyta</taxon>
        <taxon>Embryophyta</taxon>
        <taxon>Tracheophyta</taxon>
        <taxon>Spermatophyta</taxon>
        <taxon>Magnoliopsida</taxon>
        <taxon>Liliopsida</taxon>
        <taxon>Araceae</taxon>
        <taxon>Lemnoideae</taxon>
        <taxon>Spirodela</taxon>
    </lineage>
</organism>
<sequence length="75" mass="7696">MEVGCMLGASSSGPRNKRRLFIASACTTTPCPTPNWSLVMWKGSGARVSPSVLVTQALACGSLDCISNPLVGPAS</sequence>
<reference evidence="1 2" key="1">
    <citation type="submission" date="2019-12" db="EMBL/GenBank/DDBJ databases">
        <authorList>
            <person name="Scholz U."/>
            <person name="Mascher M."/>
            <person name="Fiebig A."/>
        </authorList>
    </citation>
    <scope>NUCLEOTIDE SEQUENCE</scope>
</reference>
<keyword evidence="2" id="KW-1185">Reference proteome</keyword>
<dbReference type="EMBL" id="CACRZD030000018">
    <property type="protein sequence ID" value="CAA6673833.1"/>
    <property type="molecule type" value="Genomic_DNA"/>
</dbReference>
<dbReference type="EMBL" id="LR743605">
    <property type="protein sequence ID" value="CAA2634860.1"/>
    <property type="molecule type" value="Genomic_DNA"/>
</dbReference>
<dbReference type="AlphaFoldDB" id="A0A7I8JW05"/>
<evidence type="ECO:0000313" key="1">
    <source>
        <dbReference type="EMBL" id="CAA2634860.1"/>
    </source>
</evidence>
<name>A0A7I8JW05_SPIIN</name>
<proteinExistence type="predicted"/>
<evidence type="ECO:0000313" key="2">
    <source>
        <dbReference type="Proteomes" id="UP001189122"/>
    </source>
</evidence>
<protein>
    <submittedName>
        <fullName evidence="1">Uncharacterized protein</fullName>
    </submittedName>
</protein>
<accession>A0A7I8JW05</accession>